<evidence type="ECO:0000256" key="1">
    <source>
        <dbReference type="SAM" id="MobiDB-lite"/>
    </source>
</evidence>
<evidence type="ECO:0000259" key="2">
    <source>
        <dbReference type="Pfam" id="PF13768"/>
    </source>
</evidence>
<gene>
    <name evidence="3" type="ORF">ALECFALPRED_007352</name>
</gene>
<accession>A0A8H3IXD0</accession>
<evidence type="ECO:0000313" key="4">
    <source>
        <dbReference type="Proteomes" id="UP000664203"/>
    </source>
</evidence>
<dbReference type="Gene3D" id="3.40.50.410">
    <property type="entry name" value="von Willebrand factor, type A domain"/>
    <property type="match status" value="1"/>
</dbReference>
<keyword evidence="4" id="KW-1185">Reference proteome</keyword>
<dbReference type="SUPFAM" id="SSF53300">
    <property type="entry name" value="vWA-like"/>
    <property type="match status" value="1"/>
</dbReference>
<reference evidence="3" key="1">
    <citation type="submission" date="2021-03" db="EMBL/GenBank/DDBJ databases">
        <authorList>
            <person name="Tagirdzhanova G."/>
        </authorList>
    </citation>
    <scope>NUCLEOTIDE SEQUENCE</scope>
</reference>
<protein>
    <recommendedName>
        <fullName evidence="2">VWFA domain-containing protein</fullName>
    </recommendedName>
</protein>
<dbReference type="Pfam" id="PF13768">
    <property type="entry name" value="VWA_3"/>
    <property type="match status" value="1"/>
</dbReference>
<evidence type="ECO:0000313" key="3">
    <source>
        <dbReference type="EMBL" id="CAF9937630.1"/>
    </source>
</evidence>
<organism evidence="3 4">
    <name type="scientific">Alectoria fallacina</name>
    <dbReference type="NCBI Taxonomy" id="1903189"/>
    <lineage>
        <taxon>Eukaryota</taxon>
        <taxon>Fungi</taxon>
        <taxon>Dikarya</taxon>
        <taxon>Ascomycota</taxon>
        <taxon>Pezizomycotina</taxon>
        <taxon>Lecanoromycetes</taxon>
        <taxon>OSLEUM clade</taxon>
        <taxon>Lecanoromycetidae</taxon>
        <taxon>Lecanorales</taxon>
        <taxon>Lecanorineae</taxon>
        <taxon>Parmeliaceae</taxon>
        <taxon>Alectoria</taxon>
    </lineage>
</organism>
<dbReference type="InterPro" id="IPR036465">
    <property type="entry name" value="vWFA_dom_sf"/>
</dbReference>
<dbReference type="PANTHER" id="PTHR45737:SF6">
    <property type="entry name" value="VON WILLEBRAND FACTOR A DOMAIN-CONTAINING PROTEIN 5A"/>
    <property type="match status" value="1"/>
</dbReference>
<proteinExistence type="predicted"/>
<dbReference type="PANTHER" id="PTHR45737">
    <property type="entry name" value="VON WILLEBRAND FACTOR A DOMAIN-CONTAINING PROTEIN 5A"/>
    <property type="match status" value="1"/>
</dbReference>
<sequence>MGFIPPGPAPRSDSGMPKAHLETHPRIPAQRALVVTLIPKDPMQQSKPELIFVADQSGSMHGARTKTLVAALRVFLKSLPVEIKLNICYFGSSHLFFFPKSQVYDEKSLETALKSLDGLYGNYGGTETRDTVRASVESRDSTQPLSIILATDGDIWQQ</sequence>
<feature type="region of interest" description="Disordered" evidence="1">
    <location>
        <begin position="1"/>
        <end position="23"/>
    </location>
</feature>
<dbReference type="AlphaFoldDB" id="A0A8H3IXD0"/>
<dbReference type="Proteomes" id="UP000664203">
    <property type="component" value="Unassembled WGS sequence"/>
</dbReference>
<comment type="caution">
    <text evidence="3">The sequence shown here is derived from an EMBL/GenBank/DDBJ whole genome shotgun (WGS) entry which is preliminary data.</text>
</comment>
<feature type="domain" description="VWFA" evidence="2">
    <location>
        <begin position="49"/>
        <end position="155"/>
    </location>
</feature>
<dbReference type="InterPro" id="IPR002035">
    <property type="entry name" value="VWF_A"/>
</dbReference>
<name>A0A8H3IXD0_9LECA</name>
<dbReference type="EMBL" id="CAJPDR010000480">
    <property type="protein sequence ID" value="CAF9937630.1"/>
    <property type="molecule type" value="Genomic_DNA"/>
</dbReference>
<dbReference type="OrthoDB" id="1729737at2759"/>